<evidence type="ECO:0000256" key="5">
    <source>
        <dbReference type="ARBA" id="ARBA00022822"/>
    </source>
</evidence>
<dbReference type="InterPro" id="IPR017459">
    <property type="entry name" value="Glycosyl_Trfase_fam3_N_dom"/>
</dbReference>
<feature type="binding site" evidence="9">
    <location>
        <position position="227"/>
    </location>
    <ligand>
        <name>Mg(2+)</name>
        <dbReference type="ChEBI" id="CHEBI:18420"/>
        <label>2</label>
    </ligand>
</feature>
<dbReference type="GO" id="GO:0000162">
    <property type="term" value="P:L-tryptophan biosynthetic process"/>
    <property type="evidence" value="ECO:0007669"/>
    <property type="project" value="UniProtKB-UniRule"/>
</dbReference>
<evidence type="ECO:0000256" key="2">
    <source>
        <dbReference type="ARBA" id="ARBA00022605"/>
    </source>
</evidence>
<evidence type="ECO:0000256" key="3">
    <source>
        <dbReference type="ARBA" id="ARBA00022676"/>
    </source>
</evidence>
<comment type="catalytic activity">
    <reaction evidence="7 9">
        <text>N-(5-phospho-beta-D-ribosyl)anthranilate + diphosphate = 5-phospho-alpha-D-ribose 1-diphosphate + anthranilate</text>
        <dbReference type="Rhea" id="RHEA:11768"/>
        <dbReference type="ChEBI" id="CHEBI:16567"/>
        <dbReference type="ChEBI" id="CHEBI:18277"/>
        <dbReference type="ChEBI" id="CHEBI:33019"/>
        <dbReference type="ChEBI" id="CHEBI:58017"/>
        <dbReference type="EC" id="2.4.2.18"/>
    </reaction>
</comment>
<dbReference type="Pfam" id="PF00591">
    <property type="entry name" value="Glycos_transf_3"/>
    <property type="match status" value="1"/>
</dbReference>
<evidence type="ECO:0000256" key="6">
    <source>
        <dbReference type="ARBA" id="ARBA00023141"/>
    </source>
</evidence>
<feature type="binding site" evidence="9">
    <location>
        <position position="167"/>
    </location>
    <ligand>
        <name>anthranilate</name>
        <dbReference type="ChEBI" id="CHEBI:16567"/>
        <label>2</label>
    </ligand>
</feature>
<keyword evidence="9" id="KW-0460">Magnesium</keyword>
<comment type="similarity">
    <text evidence="9">Belongs to the anthranilate phosphoribosyltransferase family.</text>
</comment>
<dbReference type="SUPFAM" id="SSF52418">
    <property type="entry name" value="Nucleoside phosphorylase/phosphoribosyltransferase catalytic domain"/>
    <property type="match status" value="1"/>
</dbReference>
<feature type="binding site" evidence="9">
    <location>
        <position position="121"/>
    </location>
    <ligand>
        <name>5-phospho-alpha-D-ribose 1-diphosphate</name>
        <dbReference type="ChEBI" id="CHEBI:58017"/>
    </ligand>
</feature>
<proteinExistence type="inferred from homology"/>
<dbReference type="InterPro" id="IPR000312">
    <property type="entry name" value="Glycosyl_Trfase_fam3"/>
</dbReference>
<comment type="function">
    <text evidence="9">Catalyzes the transfer of the phosphoribosyl group of 5-phosphorylribose-1-pyrophosphate (PRPP) to anthranilate to yield N-(5'-phosphoribosyl)-anthranilate (PRA).</text>
</comment>
<reference evidence="12" key="1">
    <citation type="submission" date="2020-02" db="EMBL/GenBank/DDBJ databases">
        <authorList>
            <person name="Meier V. D."/>
        </authorList>
    </citation>
    <scope>NUCLEOTIDE SEQUENCE</scope>
    <source>
        <strain evidence="12">AVDCRST_MAG18</strain>
    </source>
</reference>
<comment type="subunit">
    <text evidence="9">Homodimer.</text>
</comment>
<organism evidence="12">
    <name type="scientific">uncultured Thermomicrobiales bacterium</name>
    <dbReference type="NCBI Taxonomy" id="1645740"/>
    <lineage>
        <taxon>Bacteria</taxon>
        <taxon>Pseudomonadati</taxon>
        <taxon>Thermomicrobiota</taxon>
        <taxon>Thermomicrobia</taxon>
        <taxon>Thermomicrobiales</taxon>
        <taxon>environmental samples</taxon>
    </lineage>
</organism>
<feature type="domain" description="Glycosyl transferase family 3" evidence="10">
    <location>
        <begin position="74"/>
        <end position="327"/>
    </location>
</feature>
<dbReference type="SUPFAM" id="SSF47648">
    <property type="entry name" value="Nucleoside phosphorylase/phosphoribosyltransferase N-terminal domain"/>
    <property type="match status" value="1"/>
</dbReference>
<evidence type="ECO:0000256" key="4">
    <source>
        <dbReference type="ARBA" id="ARBA00022679"/>
    </source>
</evidence>
<evidence type="ECO:0000256" key="1">
    <source>
        <dbReference type="ARBA" id="ARBA00004907"/>
    </source>
</evidence>
<dbReference type="InterPro" id="IPR035902">
    <property type="entry name" value="Nuc_phospho_transferase"/>
</dbReference>
<feature type="binding site" evidence="9">
    <location>
        <position position="227"/>
    </location>
    <ligand>
        <name>Mg(2+)</name>
        <dbReference type="ChEBI" id="CHEBI:18420"/>
        <label>1</label>
    </ligand>
</feature>
<evidence type="ECO:0000256" key="8">
    <source>
        <dbReference type="ARBA" id="ARBA00061188"/>
    </source>
</evidence>
<feature type="binding site" evidence="9">
    <location>
        <begin position="109"/>
        <end position="117"/>
    </location>
    <ligand>
        <name>5-phospho-alpha-D-ribose 1-diphosphate</name>
        <dbReference type="ChEBI" id="CHEBI:58017"/>
    </ligand>
</feature>
<protein>
    <recommendedName>
        <fullName evidence="9">Anthranilate phosphoribosyltransferase</fullName>
        <ecNumber evidence="9">2.4.2.18</ecNumber>
    </recommendedName>
</protein>
<accession>A0A6J4UR05</accession>
<keyword evidence="4 9" id="KW-0808">Transferase</keyword>
<evidence type="ECO:0000313" key="12">
    <source>
        <dbReference type="EMBL" id="CAA9555611.1"/>
    </source>
</evidence>
<dbReference type="Gene3D" id="1.20.970.10">
    <property type="entry name" value="Transferase, Pyrimidine Nucleoside Phosphorylase, Chain C"/>
    <property type="match status" value="1"/>
</dbReference>
<keyword evidence="2 9" id="KW-0028">Amino-acid biosynthesis</keyword>
<sequence length="360" mass="37516">MIKDALREIIEGGTLSRERARTVMEEIMTGGATGAQFGALVTALRMRGETDEEIAGFAEVMRAKALQVPLPDEYQIVDCCGTGGDNSGSFNISTAAAIVAAAAGARLAKHGNRSASSKCGSADVLEGLGVRIEATPEEVARCIREIGIGFMYAPAFHPAMRFAGPPRREIGIRTVFNLLGPLTNPARAQSQLIGVPERALVERLGRSLALMGTRHAILVHGLEGLDEVSIAGPTLVCEVRGGDRPTIETYEVTPEQFGLTRGAAAEIVGGTVENNVTIINELFDGGNGARRGVVLINAAAVLYVAGVAPTWGDGIALARQALASGAAKRKLAELVALTQSFGDDAAVTPHGQGGQLVQRA</sequence>
<dbReference type="PANTHER" id="PTHR43285">
    <property type="entry name" value="ANTHRANILATE PHOSPHORIBOSYLTRANSFERASE"/>
    <property type="match status" value="1"/>
</dbReference>
<keyword evidence="5 9" id="KW-0822">Tryptophan biosynthesis</keyword>
<dbReference type="GO" id="GO:0005829">
    <property type="term" value="C:cytosol"/>
    <property type="evidence" value="ECO:0007669"/>
    <property type="project" value="TreeGrafter"/>
</dbReference>
<evidence type="ECO:0000259" key="11">
    <source>
        <dbReference type="Pfam" id="PF02885"/>
    </source>
</evidence>
<feature type="binding site" evidence="9">
    <location>
        <begin position="91"/>
        <end position="94"/>
    </location>
    <ligand>
        <name>5-phospho-alpha-D-ribose 1-diphosphate</name>
        <dbReference type="ChEBI" id="CHEBI:58017"/>
    </ligand>
</feature>
<evidence type="ECO:0000256" key="9">
    <source>
        <dbReference type="HAMAP-Rule" id="MF_00211"/>
    </source>
</evidence>
<dbReference type="HAMAP" id="MF_00211">
    <property type="entry name" value="TrpD"/>
    <property type="match status" value="1"/>
</dbReference>
<dbReference type="InterPro" id="IPR036320">
    <property type="entry name" value="Glycosyl_Trfase_fam3_N_dom_sf"/>
</dbReference>
<comment type="caution">
    <text evidence="9">Lacks conserved residue(s) required for the propagation of feature annotation.</text>
</comment>
<dbReference type="PANTHER" id="PTHR43285:SF2">
    <property type="entry name" value="ANTHRANILATE PHOSPHORIBOSYLTRANSFERASE"/>
    <property type="match status" value="1"/>
</dbReference>
<dbReference type="Pfam" id="PF02885">
    <property type="entry name" value="Glycos_trans_3N"/>
    <property type="match status" value="1"/>
</dbReference>
<dbReference type="Gene3D" id="3.40.1030.10">
    <property type="entry name" value="Nucleoside phosphorylase/phosphoribosyltransferase catalytic domain"/>
    <property type="match status" value="1"/>
</dbReference>
<dbReference type="NCBIfam" id="TIGR01245">
    <property type="entry name" value="trpD"/>
    <property type="match status" value="1"/>
</dbReference>
<keyword evidence="6 9" id="KW-0057">Aromatic amino acid biosynthesis</keyword>
<comment type="cofactor">
    <cofactor evidence="9">
        <name>Mg(2+)</name>
        <dbReference type="ChEBI" id="CHEBI:18420"/>
    </cofactor>
    <text evidence="9">Binds 2 magnesium ions per monomer.</text>
</comment>
<dbReference type="GO" id="GO:0000287">
    <property type="term" value="F:magnesium ion binding"/>
    <property type="evidence" value="ECO:0007669"/>
    <property type="project" value="UniProtKB-UniRule"/>
</dbReference>
<feature type="binding site" evidence="9">
    <location>
        <position position="89"/>
    </location>
    <ligand>
        <name>5-phospho-alpha-D-ribose 1-diphosphate</name>
        <dbReference type="ChEBI" id="CHEBI:58017"/>
    </ligand>
</feature>
<evidence type="ECO:0000259" key="10">
    <source>
        <dbReference type="Pfam" id="PF00591"/>
    </source>
</evidence>
<dbReference type="FunFam" id="3.40.1030.10:FF:000002">
    <property type="entry name" value="Anthranilate phosphoribosyltransferase"/>
    <property type="match status" value="1"/>
</dbReference>
<feature type="binding site" evidence="9">
    <location>
        <position position="81"/>
    </location>
    <ligand>
        <name>anthranilate</name>
        <dbReference type="ChEBI" id="CHEBI:16567"/>
        <label>1</label>
    </ligand>
</feature>
<feature type="binding site" evidence="9">
    <location>
        <position position="81"/>
    </location>
    <ligand>
        <name>5-phospho-alpha-D-ribose 1-diphosphate</name>
        <dbReference type="ChEBI" id="CHEBI:58017"/>
    </ligand>
</feature>
<keyword evidence="3 9" id="KW-0328">Glycosyltransferase</keyword>
<name>A0A6J4UR05_9BACT</name>
<dbReference type="EMBL" id="CADCWN010000049">
    <property type="protein sequence ID" value="CAA9555611.1"/>
    <property type="molecule type" value="Genomic_DNA"/>
</dbReference>
<feature type="binding site" evidence="9">
    <location>
        <position position="226"/>
    </location>
    <ligand>
        <name>Mg(2+)</name>
        <dbReference type="ChEBI" id="CHEBI:18420"/>
        <label>2</label>
    </ligand>
</feature>
<evidence type="ECO:0000256" key="7">
    <source>
        <dbReference type="ARBA" id="ARBA00052328"/>
    </source>
</evidence>
<feature type="binding site" evidence="9">
    <location>
        <begin position="84"/>
        <end position="85"/>
    </location>
    <ligand>
        <name>5-phospho-alpha-D-ribose 1-diphosphate</name>
        <dbReference type="ChEBI" id="CHEBI:58017"/>
    </ligand>
</feature>
<dbReference type="AlphaFoldDB" id="A0A6J4UR05"/>
<dbReference type="UniPathway" id="UPA00035">
    <property type="reaction ID" value="UER00041"/>
</dbReference>
<dbReference type="InterPro" id="IPR005940">
    <property type="entry name" value="Anthranilate_Pribosyl_Tfrase"/>
</dbReference>
<feature type="domain" description="Glycosyl transferase family 3 N-terminal" evidence="11">
    <location>
        <begin position="3"/>
        <end position="65"/>
    </location>
</feature>
<comment type="pathway">
    <text evidence="1 9">Amino-acid biosynthesis; L-tryptophan biosynthesis; L-tryptophan from chorismate: step 2/5.</text>
</comment>
<comment type="similarity">
    <text evidence="8">In the C-terminal section; belongs to the anthranilate phosphoribosyltransferase family.</text>
</comment>
<feature type="binding site" evidence="9">
    <location>
        <position position="93"/>
    </location>
    <ligand>
        <name>Mg(2+)</name>
        <dbReference type="ChEBI" id="CHEBI:18420"/>
        <label>1</label>
    </ligand>
</feature>
<dbReference type="GO" id="GO:0004048">
    <property type="term" value="F:anthranilate phosphoribosyltransferase activity"/>
    <property type="evidence" value="ECO:0007669"/>
    <property type="project" value="UniProtKB-UniRule"/>
</dbReference>
<gene>
    <name evidence="9" type="primary">trpD</name>
    <name evidence="12" type="ORF">AVDCRST_MAG18-652</name>
</gene>
<feature type="binding site" evidence="9">
    <location>
        <position position="112"/>
    </location>
    <ligand>
        <name>anthranilate</name>
        <dbReference type="ChEBI" id="CHEBI:16567"/>
        <label>1</label>
    </ligand>
</feature>
<dbReference type="EC" id="2.4.2.18" evidence="9"/>
<keyword evidence="9" id="KW-0479">Metal-binding</keyword>